<dbReference type="InterPro" id="IPR001228">
    <property type="entry name" value="IspD"/>
</dbReference>
<reference evidence="7" key="1">
    <citation type="submission" date="2018-05" db="EMBL/GenBank/DDBJ databases">
        <authorList>
            <person name="Lanie J.A."/>
            <person name="Ng W.-L."/>
            <person name="Kazmierczak K.M."/>
            <person name="Andrzejewski T.M."/>
            <person name="Davidsen T.M."/>
            <person name="Wayne K.J."/>
            <person name="Tettelin H."/>
            <person name="Glass J.I."/>
            <person name="Rusch D."/>
            <person name="Podicherti R."/>
            <person name="Tsui H.-C.T."/>
            <person name="Winkler M.E."/>
        </authorList>
    </citation>
    <scope>NUCLEOTIDE SEQUENCE</scope>
</reference>
<evidence type="ECO:0000256" key="1">
    <source>
        <dbReference type="ARBA" id="ARBA00004787"/>
    </source>
</evidence>
<gene>
    <name evidence="7" type="ORF">METZ01_LOCUS78418</name>
</gene>
<dbReference type="SUPFAM" id="SSF53448">
    <property type="entry name" value="Nucleotide-diphospho-sugar transferases"/>
    <property type="match status" value="1"/>
</dbReference>
<evidence type="ECO:0000256" key="4">
    <source>
        <dbReference type="ARBA" id="ARBA00022679"/>
    </source>
</evidence>
<sequence>MSGIDKIFALLDDIPLIAHCLTVLNDFPPVSEIVLVLSADQISKGHAMASKFQWPKLTKLCKGGLRRQDSVKIGLDALSDTRWVIIHDGARPFIDSELLYRGMDAVKDIGAATAATPSKDTVKIVCPDQIVSSTPRRETVWAVQTPQIFESSLINKAHNFHKEHFTDDSSMVEKLGLPVKIFMGSYSNLKITTQEDLALAQMLLQNNISRMSRS</sequence>
<organism evidence="7">
    <name type="scientific">marine metagenome</name>
    <dbReference type="NCBI Taxonomy" id="408172"/>
    <lineage>
        <taxon>unclassified sequences</taxon>
        <taxon>metagenomes</taxon>
        <taxon>ecological metagenomes</taxon>
    </lineage>
</organism>
<evidence type="ECO:0000313" key="7">
    <source>
        <dbReference type="EMBL" id="SVA25564.1"/>
    </source>
</evidence>
<dbReference type="Pfam" id="PF01128">
    <property type="entry name" value="IspD"/>
    <property type="match status" value="1"/>
</dbReference>
<dbReference type="FunFam" id="3.90.550.10:FF:000003">
    <property type="entry name" value="2-C-methyl-D-erythritol 4-phosphate cytidylyltransferase"/>
    <property type="match status" value="1"/>
</dbReference>
<evidence type="ECO:0000256" key="3">
    <source>
        <dbReference type="ARBA" id="ARBA00012526"/>
    </source>
</evidence>
<dbReference type="InterPro" id="IPR034683">
    <property type="entry name" value="IspD/TarI"/>
</dbReference>
<dbReference type="PANTHER" id="PTHR32125">
    <property type="entry name" value="2-C-METHYL-D-ERYTHRITOL 4-PHOSPHATE CYTIDYLYLTRANSFERASE, CHLOROPLASTIC"/>
    <property type="match status" value="1"/>
</dbReference>
<dbReference type="UniPathway" id="UPA00056">
    <property type="reaction ID" value="UER00093"/>
</dbReference>
<protein>
    <recommendedName>
        <fullName evidence="3">2-C-methyl-D-erythritol 4-phosphate cytidylyltransferase</fullName>
        <ecNumber evidence="3">2.7.7.60</ecNumber>
    </recommendedName>
</protein>
<evidence type="ECO:0000256" key="2">
    <source>
        <dbReference type="ARBA" id="ARBA00009789"/>
    </source>
</evidence>
<dbReference type="AlphaFoldDB" id="A0A381UC89"/>
<comment type="similarity">
    <text evidence="2">Belongs to the IspD/TarI cytidylyltransferase family. IspD subfamily.</text>
</comment>
<dbReference type="EC" id="2.7.7.60" evidence="3"/>
<name>A0A381UC89_9ZZZZ</name>
<dbReference type="PANTHER" id="PTHR32125:SF4">
    <property type="entry name" value="2-C-METHYL-D-ERYTHRITOL 4-PHOSPHATE CYTIDYLYLTRANSFERASE, CHLOROPLASTIC"/>
    <property type="match status" value="1"/>
</dbReference>
<dbReference type="CDD" id="cd02516">
    <property type="entry name" value="CDP-ME_synthetase"/>
    <property type="match status" value="1"/>
</dbReference>
<keyword evidence="6" id="KW-0414">Isoprene biosynthesis</keyword>
<keyword evidence="4" id="KW-0808">Transferase</keyword>
<dbReference type="EMBL" id="UINC01006112">
    <property type="protein sequence ID" value="SVA25564.1"/>
    <property type="molecule type" value="Genomic_DNA"/>
</dbReference>
<keyword evidence="5" id="KW-0548">Nucleotidyltransferase</keyword>
<comment type="pathway">
    <text evidence="1">Isoprenoid biosynthesis; isopentenyl diphosphate biosynthesis via DXP pathway; isopentenyl diphosphate from 1-deoxy-D-xylulose 5-phosphate: step 2/6.</text>
</comment>
<dbReference type="GO" id="GO:0050518">
    <property type="term" value="F:2-C-methyl-D-erythritol 4-phosphate cytidylyltransferase activity"/>
    <property type="evidence" value="ECO:0007669"/>
    <property type="project" value="UniProtKB-EC"/>
</dbReference>
<evidence type="ECO:0000256" key="5">
    <source>
        <dbReference type="ARBA" id="ARBA00022695"/>
    </source>
</evidence>
<dbReference type="NCBIfam" id="TIGR00453">
    <property type="entry name" value="ispD"/>
    <property type="match status" value="1"/>
</dbReference>
<dbReference type="InterPro" id="IPR018294">
    <property type="entry name" value="ISPD_synthase_CS"/>
</dbReference>
<dbReference type="PROSITE" id="PS01295">
    <property type="entry name" value="ISPD"/>
    <property type="match status" value="1"/>
</dbReference>
<dbReference type="InterPro" id="IPR050088">
    <property type="entry name" value="IspD/TarI_cytidylyltransf_bact"/>
</dbReference>
<evidence type="ECO:0000256" key="6">
    <source>
        <dbReference type="ARBA" id="ARBA00023229"/>
    </source>
</evidence>
<dbReference type="GO" id="GO:0019288">
    <property type="term" value="P:isopentenyl diphosphate biosynthetic process, methylerythritol 4-phosphate pathway"/>
    <property type="evidence" value="ECO:0007669"/>
    <property type="project" value="UniProtKB-UniPathway"/>
</dbReference>
<dbReference type="Gene3D" id="3.90.550.10">
    <property type="entry name" value="Spore Coat Polysaccharide Biosynthesis Protein SpsA, Chain A"/>
    <property type="match status" value="1"/>
</dbReference>
<dbReference type="InterPro" id="IPR029044">
    <property type="entry name" value="Nucleotide-diphossugar_trans"/>
</dbReference>
<proteinExistence type="inferred from homology"/>
<accession>A0A381UC89</accession>